<keyword evidence="3" id="KW-1185">Reference proteome</keyword>
<gene>
    <name evidence="2" type="ORF">ACFO3U_07830</name>
</gene>
<evidence type="ECO:0000313" key="2">
    <source>
        <dbReference type="EMBL" id="MFC4739900.1"/>
    </source>
</evidence>
<comment type="caution">
    <text evidence="2">The sequence shown here is derived from an EMBL/GenBank/DDBJ whole genome shotgun (WGS) entry which is preliminary data.</text>
</comment>
<dbReference type="RefSeq" id="WP_379740208.1">
    <property type="nucleotide sequence ID" value="NZ_JBHSGW010000021.1"/>
</dbReference>
<dbReference type="Pfam" id="PF04402">
    <property type="entry name" value="SIMPL"/>
    <property type="match status" value="1"/>
</dbReference>
<dbReference type="PANTHER" id="PTHR34387:SF1">
    <property type="entry name" value="PERIPLASMIC IMMUNOGENIC PROTEIN"/>
    <property type="match status" value="1"/>
</dbReference>
<feature type="signal peptide" evidence="1">
    <location>
        <begin position="1"/>
        <end position="17"/>
    </location>
</feature>
<dbReference type="Gene3D" id="3.30.110.170">
    <property type="entry name" value="Protein of unknown function (DUF541), domain 1"/>
    <property type="match status" value="1"/>
</dbReference>
<feature type="chain" id="PRO_5047028622" evidence="1">
    <location>
        <begin position="18"/>
        <end position="230"/>
    </location>
</feature>
<keyword evidence="1" id="KW-0732">Signal</keyword>
<evidence type="ECO:0000313" key="3">
    <source>
        <dbReference type="Proteomes" id="UP001595885"/>
    </source>
</evidence>
<organism evidence="2 3">
    <name type="scientific">Flavobacterium ponti</name>
    <dbReference type="NCBI Taxonomy" id="665133"/>
    <lineage>
        <taxon>Bacteria</taxon>
        <taxon>Pseudomonadati</taxon>
        <taxon>Bacteroidota</taxon>
        <taxon>Flavobacteriia</taxon>
        <taxon>Flavobacteriales</taxon>
        <taxon>Flavobacteriaceae</taxon>
        <taxon>Flavobacterium</taxon>
    </lineage>
</organism>
<reference evidence="3" key="1">
    <citation type="journal article" date="2019" name="Int. J. Syst. Evol. Microbiol.">
        <title>The Global Catalogue of Microorganisms (GCM) 10K type strain sequencing project: providing services to taxonomists for standard genome sequencing and annotation.</title>
        <authorList>
            <consortium name="The Broad Institute Genomics Platform"/>
            <consortium name="The Broad Institute Genome Sequencing Center for Infectious Disease"/>
            <person name="Wu L."/>
            <person name="Ma J."/>
        </authorList>
    </citation>
    <scope>NUCLEOTIDE SEQUENCE [LARGE SCALE GENOMIC DNA]</scope>
    <source>
        <strain evidence="3">CCUG 50349</strain>
    </source>
</reference>
<name>A0ABV9P4T3_9FLAO</name>
<dbReference type="PANTHER" id="PTHR34387">
    <property type="entry name" value="SLR1258 PROTEIN"/>
    <property type="match status" value="1"/>
</dbReference>
<dbReference type="EMBL" id="JBHSGW010000021">
    <property type="protein sequence ID" value="MFC4739900.1"/>
    <property type="molecule type" value="Genomic_DNA"/>
</dbReference>
<dbReference type="Proteomes" id="UP001595885">
    <property type="component" value="Unassembled WGS sequence"/>
</dbReference>
<evidence type="ECO:0000256" key="1">
    <source>
        <dbReference type="SAM" id="SignalP"/>
    </source>
</evidence>
<dbReference type="InterPro" id="IPR052022">
    <property type="entry name" value="26kDa_periplasmic_antigen"/>
</dbReference>
<sequence>MKKILVLLVMATSTIFAQEVKQVPQISVSGEGKIKVIPDEAKITVSIENTSKEAADAKKANDIVTDKVLKLIKSKGIDAKDFQSQRVNLYQNYDYNTKKKSYVANQTISIHLKDLSKYDDLMMDLVETGINGIQGVEFMSSKIKELEKQARKNALLDAKSKAEDYVSVLNGQKLGKVLLINDNSQTNYPQPIYRGAMKAMAMESDSFSRETLAVGEIEIISNVSVTFVLE</sequence>
<dbReference type="Gene3D" id="3.30.70.2970">
    <property type="entry name" value="Protein of unknown function (DUF541), domain 2"/>
    <property type="match status" value="1"/>
</dbReference>
<dbReference type="InterPro" id="IPR007497">
    <property type="entry name" value="SIMPL/DUF541"/>
</dbReference>
<accession>A0ABV9P4T3</accession>
<protein>
    <submittedName>
        <fullName evidence="2">SIMPL domain-containing protein</fullName>
    </submittedName>
</protein>
<proteinExistence type="predicted"/>